<dbReference type="EC" id="5.2.1.8" evidence="2"/>
<dbReference type="PANTHER" id="PTHR43629">
    <property type="entry name" value="PEPTIDYL-PROLYL CIS-TRANS ISOMERASE"/>
    <property type="match status" value="1"/>
</dbReference>
<evidence type="ECO:0000313" key="6">
    <source>
        <dbReference type="EMBL" id="AUD79942.1"/>
    </source>
</evidence>
<dbReference type="InterPro" id="IPR052204">
    <property type="entry name" value="PpiC/parvulin_rotamase"/>
</dbReference>
<dbReference type="EMBL" id="CP025120">
    <property type="protein sequence ID" value="AUD79942.1"/>
    <property type="molecule type" value="Genomic_DNA"/>
</dbReference>
<comment type="catalytic activity">
    <reaction evidence="1">
        <text>[protein]-peptidylproline (omega=180) = [protein]-peptidylproline (omega=0)</text>
        <dbReference type="Rhea" id="RHEA:16237"/>
        <dbReference type="Rhea" id="RHEA-COMP:10747"/>
        <dbReference type="Rhea" id="RHEA-COMP:10748"/>
        <dbReference type="ChEBI" id="CHEBI:83833"/>
        <dbReference type="ChEBI" id="CHEBI:83834"/>
        <dbReference type="EC" id="5.2.1.8"/>
    </reaction>
</comment>
<evidence type="ECO:0000256" key="4">
    <source>
        <dbReference type="ARBA" id="ARBA00023235"/>
    </source>
</evidence>
<name>A0A2K9AQP1_9GAMM</name>
<dbReference type="Proteomes" id="UP000232693">
    <property type="component" value="Chromosome"/>
</dbReference>
<feature type="domain" description="PpiC" evidence="5">
    <location>
        <begin position="1"/>
        <end position="92"/>
    </location>
</feature>
<dbReference type="InterPro" id="IPR046357">
    <property type="entry name" value="PPIase_dom_sf"/>
</dbReference>
<dbReference type="GO" id="GO:0003755">
    <property type="term" value="F:peptidyl-prolyl cis-trans isomerase activity"/>
    <property type="evidence" value="ECO:0007669"/>
    <property type="project" value="UniProtKB-KW"/>
</dbReference>
<dbReference type="Gene3D" id="3.10.50.40">
    <property type="match status" value="1"/>
</dbReference>
<dbReference type="PANTHER" id="PTHR43629:SF3">
    <property type="entry name" value="PEPTIDYL-PROLYL CIS-TRANS ISOMERASE C"/>
    <property type="match status" value="1"/>
</dbReference>
<dbReference type="KEGG" id="kpd:CW740_12040"/>
<dbReference type="Pfam" id="PF00639">
    <property type="entry name" value="Rotamase"/>
    <property type="match status" value="1"/>
</dbReference>
<keyword evidence="3" id="KW-0697">Rotamase</keyword>
<accession>A0A2K9AQP1</accession>
<evidence type="ECO:0000256" key="3">
    <source>
        <dbReference type="ARBA" id="ARBA00023110"/>
    </source>
</evidence>
<dbReference type="SUPFAM" id="SSF54534">
    <property type="entry name" value="FKBP-like"/>
    <property type="match status" value="1"/>
</dbReference>
<dbReference type="OrthoDB" id="14196at2"/>
<evidence type="ECO:0000256" key="1">
    <source>
        <dbReference type="ARBA" id="ARBA00000971"/>
    </source>
</evidence>
<dbReference type="InterPro" id="IPR000297">
    <property type="entry name" value="PPIase_PpiC"/>
</dbReference>
<evidence type="ECO:0000256" key="2">
    <source>
        <dbReference type="ARBA" id="ARBA00013194"/>
    </source>
</evidence>
<keyword evidence="4 6" id="KW-0413">Isomerase</keyword>
<reference evidence="6 7" key="1">
    <citation type="submission" date="2017-12" db="EMBL/GenBank/DDBJ databases">
        <title>Kangiella profundi FT102 completed genome.</title>
        <authorList>
            <person name="Xu J."/>
            <person name="Wang J."/>
            <person name="Lu Y."/>
        </authorList>
    </citation>
    <scope>NUCLEOTIDE SEQUENCE [LARGE SCALE GENOMIC DNA]</scope>
    <source>
        <strain evidence="6 7">FT102</strain>
    </source>
</reference>
<proteinExistence type="predicted"/>
<evidence type="ECO:0000313" key="7">
    <source>
        <dbReference type="Proteomes" id="UP000232693"/>
    </source>
</evidence>
<dbReference type="AlphaFoldDB" id="A0A2K9AQP1"/>
<keyword evidence="7" id="KW-1185">Reference proteome</keyword>
<dbReference type="PROSITE" id="PS50198">
    <property type="entry name" value="PPIC_PPIASE_2"/>
    <property type="match status" value="1"/>
</dbReference>
<dbReference type="RefSeq" id="WP_106647770.1">
    <property type="nucleotide sequence ID" value="NZ_BMGO01000001.1"/>
</dbReference>
<evidence type="ECO:0000259" key="5">
    <source>
        <dbReference type="PROSITE" id="PS50198"/>
    </source>
</evidence>
<gene>
    <name evidence="6" type="ORF">CW740_12040</name>
</gene>
<sequence>MAKASALHILVKTEKEALALKAKIEKGADFYQLAKRHSMCPSKKQGGDLGEFRRGQMVKPFDNAVFAKGSEDKPLIGPVKTRFGYHLIKVLYKSG</sequence>
<protein>
    <recommendedName>
        <fullName evidence="2">peptidylprolyl isomerase</fullName>
        <ecNumber evidence="2">5.2.1.8</ecNumber>
    </recommendedName>
</protein>
<organism evidence="6 7">
    <name type="scientific">Kangiella profundi</name>
    <dbReference type="NCBI Taxonomy" id="1561924"/>
    <lineage>
        <taxon>Bacteria</taxon>
        <taxon>Pseudomonadati</taxon>
        <taxon>Pseudomonadota</taxon>
        <taxon>Gammaproteobacteria</taxon>
        <taxon>Kangiellales</taxon>
        <taxon>Kangiellaceae</taxon>
        <taxon>Kangiella</taxon>
    </lineage>
</organism>